<protein>
    <submittedName>
        <fullName evidence="1">Uncharacterized protein</fullName>
    </submittedName>
</protein>
<name>A0A0F9CIG8_9ZZZZ</name>
<sequence length="78" mass="8500">MSDMIPNPKQHEWMDEMMGGEGSENLSAMHRLMGYRYLSDDGGFIGSMMMGGMFGSGSSGLRSMMGCGTMGYGGWLLR</sequence>
<proteinExistence type="predicted"/>
<comment type="caution">
    <text evidence="1">The sequence shown here is derived from an EMBL/GenBank/DDBJ whole genome shotgun (WGS) entry which is preliminary data.</text>
</comment>
<evidence type="ECO:0000313" key="1">
    <source>
        <dbReference type="EMBL" id="KKK96461.1"/>
    </source>
</evidence>
<accession>A0A0F9CIG8</accession>
<dbReference type="AlphaFoldDB" id="A0A0F9CIG8"/>
<reference evidence="1" key="1">
    <citation type="journal article" date="2015" name="Nature">
        <title>Complex archaea that bridge the gap between prokaryotes and eukaryotes.</title>
        <authorList>
            <person name="Spang A."/>
            <person name="Saw J.H."/>
            <person name="Jorgensen S.L."/>
            <person name="Zaremba-Niedzwiedzka K."/>
            <person name="Martijn J."/>
            <person name="Lind A.E."/>
            <person name="van Eijk R."/>
            <person name="Schleper C."/>
            <person name="Guy L."/>
            <person name="Ettema T.J."/>
        </authorList>
    </citation>
    <scope>NUCLEOTIDE SEQUENCE</scope>
</reference>
<organism evidence="1">
    <name type="scientific">marine sediment metagenome</name>
    <dbReference type="NCBI Taxonomy" id="412755"/>
    <lineage>
        <taxon>unclassified sequences</taxon>
        <taxon>metagenomes</taxon>
        <taxon>ecological metagenomes</taxon>
    </lineage>
</organism>
<gene>
    <name evidence="1" type="ORF">LCGC14_2662540</name>
</gene>
<dbReference type="EMBL" id="LAZR01046474">
    <property type="protein sequence ID" value="KKK96461.1"/>
    <property type="molecule type" value="Genomic_DNA"/>
</dbReference>